<evidence type="ECO:0000313" key="3">
    <source>
        <dbReference type="EMBL" id="KAF3526936.1"/>
    </source>
</evidence>
<comment type="caution">
    <text evidence="3">The sequence shown here is derived from an EMBL/GenBank/DDBJ whole genome shotgun (WGS) entry which is preliminary data.</text>
</comment>
<dbReference type="PANTHER" id="PTHR31286:SF90">
    <property type="entry name" value="DUF4283 DOMAIN-CONTAINING PROTEIN"/>
    <property type="match status" value="1"/>
</dbReference>
<dbReference type="Pfam" id="PF14111">
    <property type="entry name" value="DUF4283"/>
    <property type="match status" value="1"/>
</dbReference>
<accession>A0A8S9Q8B6</accession>
<feature type="compositionally biased region" description="Low complexity" evidence="1">
    <location>
        <begin position="374"/>
        <end position="385"/>
    </location>
</feature>
<evidence type="ECO:0000256" key="1">
    <source>
        <dbReference type="SAM" id="MobiDB-lite"/>
    </source>
</evidence>
<evidence type="ECO:0000313" key="4">
    <source>
        <dbReference type="Proteomes" id="UP000712600"/>
    </source>
</evidence>
<feature type="compositionally biased region" description="Polar residues" evidence="1">
    <location>
        <begin position="42"/>
        <end position="56"/>
    </location>
</feature>
<feature type="region of interest" description="Disordered" evidence="1">
    <location>
        <begin position="42"/>
        <end position="101"/>
    </location>
</feature>
<feature type="region of interest" description="Disordered" evidence="1">
    <location>
        <begin position="307"/>
        <end position="385"/>
    </location>
</feature>
<dbReference type="EMBL" id="QGKX02001347">
    <property type="protein sequence ID" value="KAF3526936.1"/>
    <property type="molecule type" value="Genomic_DNA"/>
</dbReference>
<dbReference type="InterPro" id="IPR040256">
    <property type="entry name" value="At4g02000-like"/>
</dbReference>
<feature type="compositionally biased region" description="Polar residues" evidence="1">
    <location>
        <begin position="308"/>
        <end position="324"/>
    </location>
</feature>
<proteinExistence type="predicted"/>
<dbReference type="InterPro" id="IPR025558">
    <property type="entry name" value="DUF4283"/>
</dbReference>
<feature type="compositionally biased region" description="Polar residues" evidence="1">
    <location>
        <begin position="360"/>
        <end position="373"/>
    </location>
</feature>
<gene>
    <name evidence="3" type="ORF">F2Q69_00049719</name>
</gene>
<dbReference type="AlphaFoldDB" id="A0A8S9Q8B6"/>
<organism evidence="3 4">
    <name type="scientific">Brassica cretica</name>
    <name type="common">Mustard</name>
    <dbReference type="NCBI Taxonomy" id="69181"/>
    <lineage>
        <taxon>Eukaryota</taxon>
        <taxon>Viridiplantae</taxon>
        <taxon>Streptophyta</taxon>
        <taxon>Embryophyta</taxon>
        <taxon>Tracheophyta</taxon>
        <taxon>Spermatophyta</taxon>
        <taxon>Magnoliopsida</taxon>
        <taxon>eudicotyledons</taxon>
        <taxon>Gunneridae</taxon>
        <taxon>Pentapetalae</taxon>
        <taxon>rosids</taxon>
        <taxon>malvids</taxon>
        <taxon>Brassicales</taxon>
        <taxon>Brassicaceae</taxon>
        <taxon>Brassiceae</taxon>
        <taxon>Brassica</taxon>
    </lineage>
</organism>
<sequence length="385" mass="42182">MAPEEASTEVEKATKIVPESGSEEITVVPSLTARNLTQNFTIIPPKSSSPTITNRASAIKPSDPQIAKETAHHSPILPQPSVDPLRFPPTSPSPVTNNRTAPPSLVEKIRASEDKTLKRLAPVTISTTGRPRILIPDEVFQQGKKLEIHNNPPHRSTIVRIPSEYLRQKILEKSIWYVGDSMFHTAQWSSEHSKSTHPLKAIKIWAHLTGVPLDLRHQKGLSLVTGLVGEPKETDDFTKNLVSLTVSHVKVEVDLTKPLPSVVEFERQSGEVVEVLVHYPWTPPTCTHCHELGHIIRNCLHYTPPAPSTQKDTGAKTPASQGSKTGPRLYKKKVPGPNPQPTNPLFIPQPSIAFRPLPLNPQNPTSSSSLLQKTPTLSPPSASSP</sequence>
<dbReference type="Proteomes" id="UP000712600">
    <property type="component" value="Unassembled WGS sequence"/>
</dbReference>
<dbReference type="PANTHER" id="PTHR31286">
    <property type="entry name" value="GLYCINE-RICH CELL WALL STRUCTURAL PROTEIN 1.8-LIKE"/>
    <property type="match status" value="1"/>
</dbReference>
<name>A0A8S9Q8B6_BRACR</name>
<reference evidence="3" key="1">
    <citation type="submission" date="2019-12" db="EMBL/GenBank/DDBJ databases">
        <title>Genome sequencing and annotation of Brassica cretica.</title>
        <authorList>
            <person name="Studholme D.J."/>
            <person name="Sarris P."/>
        </authorList>
    </citation>
    <scope>NUCLEOTIDE SEQUENCE</scope>
    <source>
        <strain evidence="3">PFS-109/04</strain>
        <tissue evidence="3">Leaf</tissue>
    </source>
</reference>
<protein>
    <recommendedName>
        <fullName evidence="2">DUF4283 domain-containing protein</fullName>
    </recommendedName>
</protein>
<feature type="domain" description="DUF4283" evidence="2">
    <location>
        <begin position="140"/>
        <end position="192"/>
    </location>
</feature>
<evidence type="ECO:0000259" key="2">
    <source>
        <dbReference type="Pfam" id="PF14111"/>
    </source>
</evidence>